<feature type="transmembrane region" description="Helical" evidence="9">
    <location>
        <begin position="229"/>
        <end position="246"/>
    </location>
</feature>
<dbReference type="GO" id="GO:0032222">
    <property type="term" value="P:regulation of synaptic transmission, cholinergic"/>
    <property type="evidence" value="ECO:0007669"/>
    <property type="project" value="InterPro"/>
</dbReference>
<evidence type="ECO:0000256" key="3">
    <source>
        <dbReference type="ARBA" id="ARBA00022692"/>
    </source>
</evidence>
<dbReference type="Proteomes" id="UP001168821">
    <property type="component" value="Unassembled WGS sequence"/>
</dbReference>
<feature type="signal peptide" evidence="10">
    <location>
        <begin position="1"/>
        <end position="21"/>
    </location>
</feature>
<comment type="subcellular location">
    <subcellularLocation>
        <location evidence="1">Membrane</location>
        <topology evidence="1">Lipid-anchor</topology>
        <topology evidence="1">GPI-anchor</topology>
    </subcellularLocation>
</comment>
<dbReference type="GO" id="GO:0098552">
    <property type="term" value="C:side of membrane"/>
    <property type="evidence" value="ECO:0007669"/>
    <property type="project" value="UniProtKB-KW"/>
</dbReference>
<evidence type="ECO:0000313" key="12">
    <source>
        <dbReference type="Proteomes" id="UP001168821"/>
    </source>
</evidence>
<dbReference type="EMBL" id="JALNTZ010000007">
    <property type="protein sequence ID" value="KAJ3645708.1"/>
    <property type="molecule type" value="Genomic_DNA"/>
</dbReference>
<evidence type="ECO:0000256" key="5">
    <source>
        <dbReference type="ARBA" id="ARBA00022989"/>
    </source>
</evidence>
<protein>
    <recommendedName>
        <fullName evidence="13">Protein sleepless</fullName>
    </recommendedName>
</protein>
<keyword evidence="12" id="KW-1185">Reference proteome</keyword>
<accession>A0AA38HY41</accession>
<name>A0AA38HY41_9CUCU</name>
<evidence type="ECO:0000256" key="2">
    <source>
        <dbReference type="ARBA" id="ARBA00022622"/>
    </source>
</evidence>
<sequence>MCRSVIIIVFLISHCLFSALAATVCYQCSTSINPDCLHLQDTRHTCKTTIKETEINCITYKYRLSGRNYTYRGCRKKSDTCEDVKIEKEKERKEFFDCSLCDTDLFVVSKYTMSHKSVFRTTIFLYFTFYSLTSVSAAIECYQCSTATTPECAELSKNGIDTCKTTAASDINCVMYMFKLNGKNFTYRGCRQKSDTCDDVKASLEAENKEFVDCALCDTDLCKAASTTFSINLALILLFISFPVILK</sequence>
<evidence type="ECO:0000256" key="8">
    <source>
        <dbReference type="ARBA" id="ARBA00023288"/>
    </source>
</evidence>
<dbReference type="InterPro" id="IPR050975">
    <property type="entry name" value="Sleep_regulator"/>
</dbReference>
<dbReference type="Pfam" id="PF17064">
    <property type="entry name" value="QVR"/>
    <property type="match status" value="1"/>
</dbReference>
<keyword evidence="4 10" id="KW-0732">Signal</keyword>
<keyword evidence="6 9" id="KW-0472">Membrane</keyword>
<dbReference type="GO" id="GO:0030431">
    <property type="term" value="P:sleep"/>
    <property type="evidence" value="ECO:0007669"/>
    <property type="project" value="InterPro"/>
</dbReference>
<dbReference type="PANTHER" id="PTHR33562">
    <property type="entry name" value="ATILLA, ISOFORM B-RELATED-RELATED"/>
    <property type="match status" value="1"/>
</dbReference>
<evidence type="ECO:0000256" key="10">
    <source>
        <dbReference type="SAM" id="SignalP"/>
    </source>
</evidence>
<organism evidence="11 12">
    <name type="scientific">Zophobas morio</name>
    <dbReference type="NCBI Taxonomy" id="2755281"/>
    <lineage>
        <taxon>Eukaryota</taxon>
        <taxon>Metazoa</taxon>
        <taxon>Ecdysozoa</taxon>
        <taxon>Arthropoda</taxon>
        <taxon>Hexapoda</taxon>
        <taxon>Insecta</taxon>
        <taxon>Pterygota</taxon>
        <taxon>Neoptera</taxon>
        <taxon>Endopterygota</taxon>
        <taxon>Coleoptera</taxon>
        <taxon>Polyphaga</taxon>
        <taxon>Cucujiformia</taxon>
        <taxon>Tenebrionidae</taxon>
        <taxon>Zophobas</taxon>
    </lineage>
</organism>
<dbReference type="InterPro" id="IPR031424">
    <property type="entry name" value="QVR-like"/>
</dbReference>
<keyword evidence="5 9" id="KW-1133">Transmembrane helix</keyword>
<keyword evidence="2" id="KW-0336">GPI-anchor</keyword>
<evidence type="ECO:0000256" key="7">
    <source>
        <dbReference type="ARBA" id="ARBA00023180"/>
    </source>
</evidence>
<feature type="chain" id="PRO_5041284601" description="Protein sleepless" evidence="10">
    <location>
        <begin position="22"/>
        <end position="247"/>
    </location>
</feature>
<reference evidence="11" key="1">
    <citation type="journal article" date="2023" name="G3 (Bethesda)">
        <title>Whole genome assemblies of Zophobas morio and Tenebrio molitor.</title>
        <authorList>
            <person name="Kaur S."/>
            <person name="Stinson S.A."/>
            <person name="diCenzo G.C."/>
        </authorList>
    </citation>
    <scope>NUCLEOTIDE SEQUENCE</scope>
    <source>
        <strain evidence="11">QUZm001</strain>
    </source>
</reference>
<keyword evidence="8" id="KW-0449">Lipoprotein</keyword>
<gene>
    <name evidence="11" type="ORF">Zmor_023347</name>
</gene>
<evidence type="ECO:0000256" key="9">
    <source>
        <dbReference type="SAM" id="Phobius"/>
    </source>
</evidence>
<evidence type="ECO:0000313" key="11">
    <source>
        <dbReference type="EMBL" id="KAJ3645708.1"/>
    </source>
</evidence>
<dbReference type="AlphaFoldDB" id="A0AA38HY41"/>
<evidence type="ECO:0008006" key="13">
    <source>
        <dbReference type="Google" id="ProtNLM"/>
    </source>
</evidence>
<evidence type="ECO:0000256" key="4">
    <source>
        <dbReference type="ARBA" id="ARBA00022729"/>
    </source>
</evidence>
<comment type="caution">
    <text evidence="11">The sequence shown here is derived from an EMBL/GenBank/DDBJ whole genome shotgun (WGS) entry which is preliminary data.</text>
</comment>
<evidence type="ECO:0000256" key="1">
    <source>
        <dbReference type="ARBA" id="ARBA00004589"/>
    </source>
</evidence>
<proteinExistence type="predicted"/>
<evidence type="ECO:0000256" key="6">
    <source>
        <dbReference type="ARBA" id="ARBA00023136"/>
    </source>
</evidence>
<keyword evidence="3 9" id="KW-0812">Transmembrane</keyword>
<keyword evidence="7" id="KW-0325">Glycoprotein</keyword>